<gene>
    <name evidence="1" type="ORF">A2609_03395</name>
</gene>
<evidence type="ECO:0008006" key="3">
    <source>
        <dbReference type="Google" id="ProtNLM"/>
    </source>
</evidence>
<dbReference type="EMBL" id="MFMU01000017">
    <property type="protein sequence ID" value="OGG92870.1"/>
    <property type="molecule type" value="Genomic_DNA"/>
</dbReference>
<proteinExistence type="predicted"/>
<reference evidence="1 2" key="1">
    <citation type="journal article" date="2016" name="Nat. Commun.">
        <title>Thousands of microbial genomes shed light on interconnected biogeochemical processes in an aquifer system.</title>
        <authorList>
            <person name="Anantharaman K."/>
            <person name="Brown C.T."/>
            <person name="Hug L.A."/>
            <person name="Sharon I."/>
            <person name="Castelle C.J."/>
            <person name="Probst A.J."/>
            <person name="Thomas B.C."/>
            <person name="Singh A."/>
            <person name="Wilkins M.J."/>
            <person name="Karaoz U."/>
            <person name="Brodie E.L."/>
            <person name="Williams K.H."/>
            <person name="Hubbard S.S."/>
            <person name="Banfield J.F."/>
        </authorList>
    </citation>
    <scope>NUCLEOTIDE SEQUENCE [LARGE SCALE GENOMIC DNA]</scope>
</reference>
<protein>
    <recommendedName>
        <fullName evidence="3">NYN domain-containing protein</fullName>
    </recommendedName>
</protein>
<evidence type="ECO:0000313" key="1">
    <source>
        <dbReference type="EMBL" id="OGG92870.1"/>
    </source>
</evidence>
<comment type="caution">
    <text evidence="1">The sequence shown here is derived from an EMBL/GenBank/DDBJ whole genome shotgun (WGS) entry which is preliminary data.</text>
</comment>
<sequence>MLLVDIATEFLLFTGDGDFEALIIYAMEHGVHVHIVSNTRRDEFGDKRFSTRLQNLLEEEISSGKRRSSFIDINDWKQSIKKREPPSSVAVLERT</sequence>
<dbReference type="Proteomes" id="UP000176867">
    <property type="component" value="Unassembled WGS sequence"/>
</dbReference>
<dbReference type="Gene3D" id="3.40.50.1010">
    <property type="entry name" value="5'-nuclease"/>
    <property type="match status" value="1"/>
</dbReference>
<evidence type="ECO:0000313" key="2">
    <source>
        <dbReference type="Proteomes" id="UP000176867"/>
    </source>
</evidence>
<accession>A0A1F6G422</accession>
<dbReference type="AlphaFoldDB" id="A0A1F6G422"/>
<organism evidence="1 2">
    <name type="scientific">Candidatus Kaiserbacteria bacterium RIFOXYD1_FULL_47_14</name>
    <dbReference type="NCBI Taxonomy" id="1798533"/>
    <lineage>
        <taxon>Bacteria</taxon>
        <taxon>Candidatus Kaiseribacteriota</taxon>
    </lineage>
</organism>
<name>A0A1F6G422_9BACT</name>